<feature type="non-terminal residue" evidence="1">
    <location>
        <position position="175"/>
    </location>
</feature>
<name>X1P7U1_9ZZZZ</name>
<dbReference type="EMBL" id="BARV01038887">
    <property type="protein sequence ID" value="GAI51933.1"/>
    <property type="molecule type" value="Genomic_DNA"/>
</dbReference>
<evidence type="ECO:0008006" key="2">
    <source>
        <dbReference type="Google" id="ProtNLM"/>
    </source>
</evidence>
<dbReference type="AlphaFoldDB" id="X1P7U1"/>
<reference evidence="1" key="1">
    <citation type="journal article" date="2014" name="Front. Microbiol.">
        <title>High frequency of phylogenetically diverse reductive dehalogenase-homologous genes in deep subseafloor sedimentary metagenomes.</title>
        <authorList>
            <person name="Kawai M."/>
            <person name="Futagami T."/>
            <person name="Toyoda A."/>
            <person name="Takaki Y."/>
            <person name="Nishi S."/>
            <person name="Hori S."/>
            <person name="Arai W."/>
            <person name="Tsubouchi T."/>
            <person name="Morono Y."/>
            <person name="Uchiyama I."/>
            <person name="Ito T."/>
            <person name="Fujiyama A."/>
            <person name="Inagaki F."/>
            <person name="Takami H."/>
        </authorList>
    </citation>
    <scope>NUCLEOTIDE SEQUENCE</scope>
    <source>
        <strain evidence="1">Expedition CK06-06</strain>
    </source>
</reference>
<comment type="caution">
    <text evidence="1">The sequence shown here is derived from an EMBL/GenBank/DDBJ whole genome shotgun (WGS) entry which is preliminary data.</text>
</comment>
<organism evidence="1">
    <name type="scientific">marine sediment metagenome</name>
    <dbReference type="NCBI Taxonomy" id="412755"/>
    <lineage>
        <taxon>unclassified sequences</taxon>
        <taxon>metagenomes</taxon>
        <taxon>ecological metagenomes</taxon>
    </lineage>
</organism>
<gene>
    <name evidence="1" type="ORF">S06H3_59770</name>
</gene>
<protein>
    <recommendedName>
        <fullName evidence="2">B12-binding domain-containing protein</fullName>
    </recommendedName>
</protein>
<sequence length="175" mass="19996">MANNINYLIVNAPNIPQNDSSILIEPVDALTLATWIQHNHNDVSFIDLDRFGINAIDGLTSHYKVALVVFDYLIPLYTSEAIKCFDDLFSAISKLADYILLVGRLASYFPYEILNKFSMLYGCVIGEPEVVLADLFKHKNLRLLETNPNIITRKSQFNNNFKLSFTTKRENIYNL</sequence>
<accession>X1P7U1</accession>
<proteinExistence type="predicted"/>
<evidence type="ECO:0000313" key="1">
    <source>
        <dbReference type="EMBL" id="GAI51933.1"/>
    </source>
</evidence>